<name>A0A7Z9BQT0_9CYAN</name>
<proteinExistence type="predicted"/>
<sequence length="207" mass="23657">MENIPDTYIDLMAIVRKRLDAIDKIKSLGEENFYLSEIVAFHGRKIIEAIAFSCLLAVDNSLKSVPKEAEGQYNAEKIFRTLKKKGLNALQNPSIIRQASEEEKNQHNVNVVIEGIPAKCLTYDDLISIYKKLHNWLHELNPYTKKGHTEFNNINHPQLWSDMSRLESMMECHTITVRGIGFYCTLRDKDTGDTKMIAISKTSNTLV</sequence>
<dbReference type="EMBL" id="CZCU02000145">
    <property type="protein sequence ID" value="VXD20284.1"/>
    <property type="molecule type" value="Genomic_DNA"/>
</dbReference>
<evidence type="ECO:0000313" key="1">
    <source>
        <dbReference type="EMBL" id="VXD20284.1"/>
    </source>
</evidence>
<protein>
    <submittedName>
        <fullName evidence="1">Uncharacterized protein</fullName>
    </submittedName>
</protein>
<dbReference type="OrthoDB" id="9133488at2"/>
<dbReference type="RefSeq" id="WP_083622994.1">
    <property type="nucleotide sequence ID" value="NZ_LR734875.1"/>
</dbReference>
<keyword evidence="2" id="KW-1185">Reference proteome</keyword>
<reference evidence="1" key="1">
    <citation type="submission" date="2019-10" db="EMBL/GenBank/DDBJ databases">
        <authorList>
            <consortium name="Genoscope - CEA"/>
            <person name="William W."/>
        </authorList>
    </citation>
    <scope>NUCLEOTIDE SEQUENCE [LARGE SCALE GENOMIC DNA]</scope>
    <source>
        <strain evidence="1">BBR_PRJEB10992</strain>
    </source>
</reference>
<evidence type="ECO:0000313" key="2">
    <source>
        <dbReference type="Proteomes" id="UP000184550"/>
    </source>
</evidence>
<comment type="caution">
    <text evidence="1">The sequence shown here is derived from an EMBL/GenBank/DDBJ whole genome shotgun (WGS) entry which is preliminary data.</text>
</comment>
<organism evidence="1 2">
    <name type="scientific">Planktothrix serta PCC 8927</name>
    <dbReference type="NCBI Taxonomy" id="671068"/>
    <lineage>
        <taxon>Bacteria</taxon>
        <taxon>Bacillati</taxon>
        <taxon>Cyanobacteriota</taxon>
        <taxon>Cyanophyceae</taxon>
        <taxon>Oscillatoriophycideae</taxon>
        <taxon>Oscillatoriales</taxon>
        <taxon>Microcoleaceae</taxon>
        <taxon>Planktothrix</taxon>
    </lineage>
</organism>
<accession>A0A7Z9BQT0</accession>
<gene>
    <name evidence="1" type="ORF">PL8927_690042</name>
</gene>
<dbReference type="AlphaFoldDB" id="A0A7Z9BQT0"/>
<dbReference type="Proteomes" id="UP000184550">
    <property type="component" value="Unassembled WGS sequence"/>
</dbReference>